<dbReference type="Proteomes" id="UP001196413">
    <property type="component" value="Unassembled WGS sequence"/>
</dbReference>
<sequence length="71" mass="7315">MDNNSPGLRIVDEGAGPSEINCGEAAIVTSSASGSAHPARKNGFICSQSTFADELEALRKISWASTSSSTK</sequence>
<comment type="caution">
    <text evidence="1">The sequence shown here is derived from an EMBL/GenBank/DDBJ whole genome shotgun (WGS) entry which is preliminary data.</text>
</comment>
<gene>
    <name evidence="1" type="ORF">KIN20_034876</name>
</gene>
<name>A0AAD5RAP7_PARTN</name>
<dbReference type="EMBL" id="JAHQIW010007168">
    <property type="protein sequence ID" value="KAJ1372669.1"/>
    <property type="molecule type" value="Genomic_DNA"/>
</dbReference>
<accession>A0AAD5RAP7</accession>
<proteinExistence type="predicted"/>
<protein>
    <submittedName>
        <fullName evidence="1">Uncharacterized protein</fullName>
    </submittedName>
</protein>
<evidence type="ECO:0000313" key="2">
    <source>
        <dbReference type="Proteomes" id="UP001196413"/>
    </source>
</evidence>
<dbReference type="AlphaFoldDB" id="A0AAD5RAP7"/>
<reference evidence="1" key="1">
    <citation type="submission" date="2021-06" db="EMBL/GenBank/DDBJ databases">
        <title>Parelaphostrongylus tenuis whole genome reference sequence.</title>
        <authorList>
            <person name="Garwood T.J."/>
            <person name="Larsen P.A."/>
            <person name="Fountain-Jones N.M."/>
            <person name="Garbe J.R."/>
            <person name="Macchietto M.G."/>
            <person name="Kania S.A."/>
            <person name="Gerhold R.W."/>
            <person name="Richards J.E."/>
            <person name="Wolf T.M."/>
        </authorList>
    </citation>
    <scope>NUCLEOTIDE SEQUENCE</scope>
    <source>
        <strain evidence="1">MNPRO001-30</strain>
        <tissue evidence="1">Meninges</tissue>
    </source>
</reference>
<evidence type="ECO:0000313" key="1">
    <source>
        <dbReference type="EMBL" id="KAJ1372669.1"/>
    </source>
</evidence>
<keyword evidence="2" id="KW-1185">Reference proteome</keyword>
<organism evidence="1 2">
    <name type="scientific">Parelaphostrongylus tenuis</name>
    <name type="common">Meningeal worm</name>
    <dbReference type="NCBI Taxonomy" id="148309"/>
    <lineage>
        <taxon>Eukaryota</taxon>
        <taxon>Metazoa</taxon>
        <taxon>Ecdysozoa</taxon>
        <taxon>Nematoda</taxon>
        <taxon>Chromadorea</taxon>
        <taxon>Rhabditida</taxon>
        <taxon>Rhabditina</taxon>
        <taxon>Rhabditomorpha</taxon>
        <taxon>Strongyloidea</taxon>
        <taxon>Metastrongylidae</taxon>
        <taxon>Parelaphostrongylus</taxon>
    </lineage>
</organism>